<evidence type="ECO:0000313" key="6">
    <source>
        <dbReference type="Proteomes" id="UP000251213"/>
    </source>
</evidence>
<reference evidence="5 6" key="2">
    <citation type="submission" date="2018-06" db="EMBL/GenBank/DDBJ databases">
        <authorList>
            <person name="Zhirakovskaya E."/>
        </authorList>
    </citation>
    <scope>NUCLEOTIDE SEQUENCE [LARGE SCALE GENOMIC DNA]</scope>
    <source>
        <strain evidence="5 6">FBKL4.011</strain>
    </source>
</reference>
<comment type="similarity">
    <text evidence="3">Belongs to the flavoredoxin family.</text>
</comment>
<organism evidence="5 6">
    <name type="scientific">Thermoflavimicrobium daqui</name>
    <dbReference type="NCBI Taxonomy" id="2137476"/>
    <lineage>
        <taxon>Bacteria</taxon>
        <taxon>Bacillati</taxon>
        <taxon>Bacillota</taxon>
        <taxon>Bacilli</taxon>
        <taxon>Bacillales</taxon>
        <taxon>Thermoactinomycetaceae</taxon>
        <taxon>Thermoflavimicrobium</taxon>
    </lineage>
</organism>
<dbReference type="OrthoDB" id="9794638at2"/>
<sequence>MKEKISESFIQTIYPKILYYGTPVLLLTTLNEDNSTNISPMSSSWALGYSIVLGMSSTSKAYENICRHQECVINLPDSSLWTNVEKIALLTGKKPIPSFKEEMGFQFEKDKFGVSGLTPTLSNLVSPMRIQECPIQMEAKVVDIRSLKQTPSLVAVETEVVHVHVHSDIILRDNYIDPSKWSPLIYNFRHYFGLGEELGKTSRSET</sequence>
<evidence type="ECO:0000256" key="3">
    <source>
        <dbReference type="ARBA" id="ARBA00038054"/>
    </source>
</evidence>
<name>A0A364K0B1_9BACL</name>
<protein>
    <recommendedName>
        <fullName evidence="4">Flavin reductase like domain-containing protein</fullName>
    </recommendedName>
</protein>
<accession>A0A364K0B1</accession>
<evidence type="ECO:0000256" key="1">
    <source>
        <dbReference type="ARBA" id="ARBA00001917"/>
    </source>
</evidence>
<dbReference type="EMBL" id="QJKK01000033">
    <property type="protein sequence ID" value="RAL20651.1"/>
    <property type="molecule type" value="Genomic_DNA"/>
</dbReference>
<reference evidence="5 6" key="1">
    <citation type="submission" date="2018-06" db="EMBL/GenBank/DDBJ databases">
        <title>Thermoflavimicrobium daqus sp. nov., a thermophilic microbe isolated from Moutai-flavour Daqu.</title>
        <authorList>
            <person name="Wang X."/>
            <person name="Zhou H."/>
        </authorList>
    </citation>
    <scope>NUCLEOTIDE SEQUENCE [LARGE SCALE GENOMIC DNA]</scope>
    <source>
        <strain evidence="5 6">FBKL4.011</strain>
    </source>
</reference>
<feature type="domain" description="Flavin reductase like" evidence="4">
    <location>
        <begin position="20"/>
        <end position="194"/>
    </location>
</feature>
<dbReference type="RefSeq" id="WP_113660471.1">
    <property type="nucleotide sequence ID" value="NZ_KZ845695.1"/>
</dbReference>
<dbReference type="Gene3D" id="2.30.110.10">
    <property type="entry name" value="Electron Transport, Fmn-binding Protein, Chain A"/>
    <property type="match status" value="1"/>
</dbReference>
<dbReference type="InterPro" id="IPR052174">
    <property type="entry name" value="Flavoredoxin"/>
</dbReference>
<evidence type="ECO:0000259" key="4">
    <source>
        <dbReference type="Pfam" id="PF01613"/>
    </source>
</evidence>
<comment type="cofactor">
    <cofactor evidence="1">
        <name>FMN</name>
        <dbReference type="ChEBI" id="CHEBI:58210"/>
    </cofactor>
</comment>
<dbReference type="AlphaFoldDB" id="A0A364K0B1"/>
<comment type="caution">
    <text evidence="5">The sequence shown here is derived from an EMBL/GenBank/DDBJ whole genome shotgun (WGS) entry which is preliminary data.</text>
</comment>
<gene>
    <name evidence="5" type="ORF">DL897_17920</name>
</gene>
<dbReference type="GO" id="GO:0016646">
    <property type="term" value="F:oxidoreductase activity, acting on the CH-NH group of donors, NAD or NADP as acceptor"/>
    <property type="evidence" value="ECO:0007669"/>
    <property type="project" value="UniProtKB-ARBA"/>
</dbReference>
<dbReference type="SUPFAM" id="SSF50475">
    <property type="entry name" value="FMN-binding split barrel"/>
    <property type="match status" value="1"/>
</dbReference>
<keyword evidence="6" id="KW-1185">Reference proteome</keyword>
<dbReference type="InterPro" id="IPR012349">
    <property type="entry name" value="Split_barrel_FMN-bd"/>
</dbReference>
<dbReference type="InterPro" id="IPR002563">
    <property type="entry name" value="Flavin_Rdtase-like_dom"/>
</dbReference>
<dbReference type="GO" id="GO:0010181">
    <property type="term" value="F:FMN binding"/>
    <property type="evidence" value="ECO:0007669"/>
    <property type="project" value="InterPro"/>
</dbReference>
<evidence type="ECO:0000256" key="2">
    <source>
        <dbReference type="ARBA" id="ARBA00022630"/>
    </source>
</evidence>
<dbReference type="PANTHER" id="PTHR43567:SF1">
    <property type="entry name" value="FLAVOREDOXIN"/>
    <property type="match status" value="1"/>
</dbReference>
<dbReference type="PANTHER" id="PTHR43567">
    <property type="entry name" value="FLAVOREDOXIN-RELATED-RELATED"/>
    <property type="match status" value="1"/>
</dbReference>
<keyword evidence="2" id="KW-0285">Flavoprotein</keyword>
<dbReference type="Pfam" id="PF01613">
    <property type="entry name" value="Flavin_Reduct"/>
    <property type="match status" value="1"/>
</dbReference>
<dbReference type="Proteomes" id="UP000251213">
    <property type="component" value="Unassembled WGS sequence"/>
</dbReference>
<proteinExistence type="inferred from homology"/>
<evidence type="ECO:0000313" key="5">
    <source>
        <dbReference type="EMBL" id="RAL20651.1"/>
    </source>
</evidence>